<dbReference type="SUPFAM" id="SSF50249">
    <property type="entry name" value="Nucleic acid-binding proteins"/>
    <property type="match status" value="1"/>
</dbReference>
<evidence type="ECO:0000256" key="3">
    <source>
        <dbReference type="ARBA" id="ARBA00022598"/>
    </source>
</evidence>
<evidence type="ECO:0008006" key="17">
    <source>
        <dbReference type="Google" id="ProtNLM"/>
    </source>
</evidence>
<dbReference type="InterPro" id="IPR045864">
    <property type="entry name" value="aa-tRNA-synth_II/BPL/LPL"/>
</dbReference>
<dbReference type="EMBL" id="QUTE01011344">
    <property type="protein sequence ID" value="RHZ10154.1"/>
    <property type="molecule type" value="Genomic_DNA"/>
</dbReference>
<dbReference type="GO" id="GO:0005524">
    <property type="term" value="F:ATP binding"/>
    <property type="evidence" value="ECO:0007669"/>
    <property type="project" value="UniProtKB-KW"/>
</dbReference>
<evidence type="ECO:0000256" key="6">
    <source>
        <dbReference type="ARBA" id="ARBA00022840"/>
    </source>
</evidence>
<evidence type="ECO:0000256" key="8">
    <source>
        <dbReference type="ARBA" id="ARBA00022989"/>
    </source>
</evidence>
<dbReference type="CDD" id="cd00776">
    <property type="entry name" value="AsxRS_core"/>
    <property type="match status" value="1"/>
</dbReference>
<dbReference type="SUPFAM" id="SSF55681">
    <property type="entry name" value="Class II aaRS and biotin synthetases"/>
    <property type="match status" value="1"/>
</dbReference>
<dbReference type="InterPro" id="IPR004364">
    <property type="entry name" value="Aa-tRNA-synt_II"/>
</dbReference>
<dbReference type="AlphaFoldDB" id="A0A397EZF2"/>
<evidence type="ECO:0000256" key="4">
    <source>
        <dbReference type="ARBA" id="ARBA00022692"/>
    </source>
</evidence>
<dbReference type="GO" id="GO:0004815">
    <property type="term" value="F:aspartate-tRNA ligase activity"/>
    <property type="evidence" value="ECO:0007669"/>
    <property type="project" value="InterPro"/>
</dbReference>
<dbReference type="PROSITE" id="PS51185">
    <property type="entry name" value="WHEP_TRS_2"/>
    <property type="match status" value="1"/>
</dbReference>
<dbReference type="VEuPathDB" id="FungiDB:H257_02815"/>
<dbReference type="Pfam" id="PF00152">
    <property type="entry name" value="tRNA-synt_2"/>
    <property type="match status" value="1"/>
</dbReference>
<feature type="region of interest" description="Disordered" evidence="11">
    <location>
        <begin position="825"/>
        <end position="854"/>
    </location>
</feature>
<dbReference type="SMART" id="SM00568">
    <property type="entry name" value="GRAM"/>
    <property type="match status" value="1"/>
</dbReference>
<comment type="caution">
    <text evidence="15">The sequence shown here is derived from an EMBL/GenBank/DDBJ whole genome shotgun (WGS) entry which is preliminary data.</text>
</comment>
<dbReference type="Pfam" id="PF16016">
    <property type="entry name" value="VASt"/>
    <property type="match status" value="1"/>
</dbReference>
<dbReference type="GO" id="GO:0006422">
    <property type="term" value="P:aspartyl-tRNA aminoacylation"/>
    <property type="evidence" value="ECO:0007669"/>
    <property type="project" value="InterPro"/>
</dbReference>
<dbReference type="PROSITE" id="PS50862">
    <property type="entry name" value="AA_TRNA_LIGASE_II"/>
    <property type="match status" value="1"/>
</dbReference>
<evidence type="ECO:0000256" key="11">
    <source>
        <dbReference type="SAM" id="MobiDB-lite"/>
    </source>
</evidence>
<dbReference type="PROSITE" id="PS51778">
    <property type="entry name" value="VAST"/>
    <property type="match status" value="1"/>
</dbReference>
<evidence type="ECO:0000256" key="7">
    <source>
        <dbReference type="ARBA" id="ARBA00022917"/>
    </source>
</evidence>
<keyword evidence="5" id="KW-0547">Nucleotide-binding</keyword>
<dbReference type="GO" id="GO:0003723">
    <property type="term" value="F:RNA binding"/>
    <property type="evidence" value="ECO:0007669"/>
    <property type="project" value="TreeGrafter"/>
</dbReference>
<dbReference type="Gene3D" id="2.40.50.140">
    <property type="entry name" value="Nucleic acid-binding proteins"/>
    <property type="match status" value="1"/>
</dbReference>
<proteinExistence type="predicted"/>
<dbReference type="Proteomes" id="UP000266196">
    <property type="component" value="Unassembled WGS sequence"/>
</dbReference>
<dbReference type="InterPro" id="IPR009068">
    <property type="entry name" value="uS15_NS1_RNA-bd_sf"/>
</dbReference>
<dbReference type="VEuPathDB" id="FungiDB:H257_02814"/>
<keyword evidence="4" id="KW-0812">Transmembrane</keyword>
<dbReference type="GO" id="GO:0017101">
    <property type="term" value="C:aminoacyl-tRNA synthetase multienzyme complex"/>
    <property type="evidence" value="ECO:0007669"/>
    <property type="project" value="TreeGrafter"/>
</dbReference>
<feature type="domain" description="VASt" evidence="14">
    <location>
        <begin position="666"/>
        <end position="812"/>
    </location>
</feature>
<evidence type="ECO:0000259" key="12">
    <source>
        <dbReference type="PROSITE" id="PS50862"/>
    </source>
</evidence>
<dbReference type="SMART" id="SM00991">
    <property type="entry name" value="WHEP-TRS"/>
    <property type="match status" value="1"/>
</dbReference>
<dbReference type="InterPro" id="IPR004182">
    <property type="entry name" value="GRAM"/>
</dbReference>
<evidence type="ECO:0000256" key="10">
    <source>
        <dbReference type="ARBA" id="ARBA00023146"/>
    </source>
</evidence>
<protein>
    <recommendedName>
        <fullName evidence="17">Aspartate--tRNA ligase</fullName>
    </recommendedName>
</protein>
<gene>
    <name evidence="15" type="ORF">DYB31_000569</name>
</gene>
<dbReference type="Gene3D" id="2.30.29.30">
    <property type="entry name" value="Pleckstrin-homology domain (PH domain)/Phosphotyrosine-binding domain (PTB)"/>
    <property type="match status" value="1"/>
</dbReference>
<keyword evidence="9" id="KW-0472">Membrane</keyword>
<dbReference type="InterPro" id="IPR006195">
    <property type="entry name" value="aa-tRNA-synth_II"/>
</dbReference>
<dbReference type="InterPro" id="IPR004523">
    <property type="entry name" value="Asp-tRNA_synthase_2"/>
</dbReference>
<feature type="domain" description="WHEP-TRS" evidence="13">
    <location>
        <begin position="2"/>
        <end position="55"/>
    </location>
</feature>
<evidence type="ECO:0000313" key="16">
    <source>
        <dbReference type="Proteomes" id="UP000266196"/>
    </source>
</evidence>
<evidence type="ECO:0000256" key="2">
    <source>
        <dbReference type="ARBA" id="ARBA00022490"/>
    </source>
</evidence>
<dbReference type="Pfam" id="PF02893">
    <property type="entry name" value="GRAM"/>
    <property type="match status" value="1"/>
</dbReference>
<evidence type="ECO:0000256" key="1">
    <source>
        <dbReference type="ARBA" id="ARBA00004167"/>
    </source>
</evidence>
<feature type="region of interest" description="Disordered" evidence="11">
    <location>
        <begin position="631"/>
        <end position="663"/>
    </location>
</feature>
<keyword evidence="8" id="KW-1133">Transmembrane helix</keyword>
<dbReference type="GO" id="GO:0005829">
    <property type="term" value="C:cytosol"/>
    <property type="evidence" value="ECO:0007669"/>
    <property type="project" value="TreeGrafter"/>
</dbReference>
<dbReference type="InterPro" id="IPR011993">
    <property type="entry name" value="PH-like_dom_sf"/>
</dbReference>
<dbReference type="Pfam" id="PF00458">
    <property type="entry name" value="WHEP-TRS"/>
    <property type="match status" value="1"/>
</dbReference>
<reference evidence="15 16" key="1">
    <citation type="submission" date="2018-08" db="EMBL/GenBank/DDBJ databases">
        <title>Aphanomyces genome sequencing and annotation.</title>
        <authorList>
            <person name="Minardi D."/>
            <person name="Oidtmann B."/>
            <person name="Van Der Giezen M."/>
            <person name="Studholme D.J."/>
        </authorList>
    </citation>
    <scope>NUCLEOTIDE SEQUENCE [LARGE SCALE GENOMIC DNA]</scope>
    <source>
        <strain evidence="15 16">197901</strain>
    </source>
</reference>
<organism evidence="15 16">
    <name type="scientific">Aphanomyces astaci</name>
    <name type="common">Crayfish plague agent</name>
    <dbReference type="NCBI Taxonomy" id="112090"/>
    <lineage>
        <taxon>Eukaryota</taxon>
        <taxon>Sar</taxon>
        <taxon>Stramenopiles</taxon>
        <taxon>Oomycota</taxon>
        <taxon>Saprolegniomycetes</taxon>
        <taxon>Saprolegniales</taxon>
        <taxon>Verrucalvaceae</taxon>
        <taxon>Aphanomyces</taxon>
    </lineage>
</organism>
<keyword evidence="6" id="KW-0067">ATP-binding</keyword>
<evidence type="ECO:0000256" key="5">
    <source>
        <dbReference type="ARBA" id="ARBA00022741"/>
    </source>
</evidence>
<keyword evidence="3" id="KW-0436">Ligase</keyword>
<dbReference type="SUPFAM" id="SSF47060">
    <property type="entry name" value="S15/NS1 RNA-binding domain"/>
    <property type="match status" value="1"/>
</dbReference>
<evidence type="ECO:0000256" key="9">
    <source>
        <dbReference type="ARBA" id="ARBA00023136"/>
    </source>
</evidence>
<feature type="compositionally biased region" description="Pro residues" evidence="11">
    <location>
        <begin position="634"/>
        <end position="648"/>
    </location>
</feature>
<sequence>MDAATLEAAIVAKGNEIRELKAAKADVTAQVADLKKLKADYKFAAGHEFGASAAAAAPKEKQLTKKELRILEKQKAAEAAAAIKTDSADPSKFGDAPLIQSRELPTKTFVDVANIDKSLAGQSFWVRGYLQNCRAKPKIAFLIVRQGAFTIQAVVTESADVSKALIKYASDIPRESVVDVFVTVIVPVNPITGTTQHDAELSVAKIFTISKALPVLPLQVEDASRSDTLVFAEGSDYVEVGLDTRLDNRVLDLRTPANQAIMRIQSGVGQLFREFLYSKGFVEIHTPKLLGGASEGGANCFSFGYFGESAVLAQSPQLHKQMACACAGLEKVFEIGPVFRAENSLTARHLCEFTGLDLEMAIKEHYSECLDVFSDLFIYVFDNLNSRFKRELDIINEQHPFEPLKYRNPTLVLKFDEAVAMLQEAGIDQDLLEDLSNSYDFMIRGQEILSGAQRVHDPALLVKRMESLGVPETELQTYVDAFKFGALPHAGGGVGLERVVMLFLGLGNIRKASMFPRDPSDAVPPSMLSPTSSSNDSIDDDIVDVGDGVELAPVHDDVRDDIICAIFNLPNSTIFYQDFSCALVSTIVYHGRMYPAGDQMCFYSNLFGKETKLLIPYATISDVSKTSSMFSHGLPPPASASADQPPPSSSNSVATSPLTPDEHQHPFMDVAHDTFAISSDEFVDLFLSERAIYGIAEANRRRGATDIVCGEWTPDQDGRGTQSRYHVNDTTMHVDTTTKLHDIPYGDCFKVDDRMIMTWSTPSSCDVVMQLRVVFVKSTLWRSLIESRAKAECKQKSVEWLELAKAAVSPAGLPAYPAALDPVPTEGAASPRTHKRVRAASATTSPFAKDTRQRLPAAEATGVAALEPLKPTRHRPTGGRRRRLASIGTNCCACMARLEMLNGH</sequence>
<dbReference type="Gene3D" id="1.10.287.10">
    <property type="entry name" value="S15/NS1, RNA-binding"/>
    <property type="match status" value="1"/>
</dbReference>
<dbReference type="GO" id="GO:0016020">
    <property type="term" value="C:membrane"/>
    <property type="evidence" value="ECO:0007669"/>
    <property type="project" value="UniProtKB-SubCell"/>
</dbReference>
<dbReference type="PANTHER" id="PTHR43450:SF1">
    <property type="entry name" value="ASPARTATE--TRNA LIGASE, CYTOPLASMIC"/>
    <property type="match status" value="1"/>
</dbReference>
<dbReference type="CDD" id="cd04320">
    <property type="entry name" value="AspRS_cyto_N"/>
    <property type="match status" value="1"/>
</dbReference>
<keyword evidence="7" id="KW-0648">Protein biosynthesis</keyword>
<dbReference type="InterPro" id="IPR012340">
    <property type="entry name" value="NA-bd_OB-fold"/>
</dbReference>
<dbReference type="InterPro" id="IPR000738">
    <property type="entry name" value="WHEP-TRS_dom"/>
</dbReference>
<feature type="domain" description="Aminoacyl-transfer RNA synthetases class-II family profile" evidence="12">
    <location>
        <begin position="262"/>
        <end position="516"/>
    </location>
</feature>
<dbReference type="InterPro" id="IPR031968">
    <property type="entry name" value="VASt"/>
</dbReference>
<accession>A0A397EZF2</accession>
<dbReference type="Gene3D" id="3.30.930.10">
    <property type="entry name" value="Bira Bifunctional Protein, Domain 2"/>
    <property type="match status" value="2"/>
</dbReference>
<evidence type="ECO:0000259" key="13">
    <source>
        <dbReference type="PROSITE" id="PS51185"/>
    </source>
</evidence>
<keyword evidence="10" id="KW-0030">Aminoacyl-tRNA synthetase</keyword>
<evidence type="ECO:0000313" key="15">
    <source>
        <dbReference type="EMBL" id="RHZ10154.1"/>
    </source>
</evidence>
<name>A0A397EZF2_APHAT</name>
<comment type="subcellular location">
    <subcellularLocation>
        <location evidence="1">Membrane</location>
        <topology evidence="1">Single-pass membrane protein</topology>
    </subcellularLocation>
</comment>
<keyword evidence="2" id="KW-0963">Cytoplasm</keyword>
<dbReference type="PANTHER" id="PTHR43450">
    <property type="entry name" value="ASPARTYL-TRNA SYNTHETASE"/>
    <property type="match status" value="1"/>
</dbReference>
<evidence type="ECO:0000259" key="14">
    <source>
        <dbReference type="PROSITE" id="PS51778"/>
    </source>
</evidence>